<name>F0X8Z6_GROCL</name>
<evidence type="ECO:0000259" key="8">
    <source>
        <dbReference type="Pfam" id="PF13878"/>
    </source>
</evidence>
<feature type="compositionally biased region" description="Basic residues" evidence="6">
    <location>
        <begin position="347"/>
        <end position="359"/>
    </location>
</feature>
<dbReference type="InterPro" id="IPR028005">
    <property type="entry name" value="AcTrfase_ESCO_Znf_dom"/>
</dbReference>
<feature type="compositionally biased region" description="Basic and acidic residues" evidence="6">
    <location>
        <begin position="8"/>
        <end position="21"/>
    </location>
</feature>
<evidence type="ECO:0000256" key="6">
    <source>
        <dbReference type="SAM" id="MobiDB-lite"/>
    </source>
</evidence>
<dbReference type="Pfam" id="PF13878">
    <property type="entry name" value="zf-C2H2_3"/>
    <property type="match status" value="1"/>
</dbReference>
<reference evidence="9 10" key="1">
    <citation type="journal article" date="2011" name="Proc. Natl. Acad. Sci. U.S.A.">
        <title>Genome and transcriptome analyses of the mountain pine beetle-fungal symbiont Grosmannia clavigera, a lodgepole pine pathogen.</title>
        <authorList>
            <person name="DiGuistini S."/>
            <person name="Wang Y."/>
            <person name="Liao N.Y."/>
            <person name="Taylor G."/>
            <person name="Tanguay P."/>
            <person name="Feau N."/>
            <person name="Henrissat B."/>
            <person name="Chan S.K."/>
            <person name="Hesse-Orce U."/>
            <person name="Alamouti S.M."/>
            <person name="Tsui C.K.M."/>
            <person name="Docking R.T."/>
            <person name="Levasseur A."/>
            <person name="Haridas S."/>
            <person name="Robertson G."/>
            <person name="Birol I."/>
            <person name="Holt R.A."/>
            <person name="Marra M.A."/>
            <person name="Hamelin R.C."/>
            <person name="Hirst M."/>
            <person name="Jones S.J.M."/>
            <person name="Bohlmann J."/>
            <person name="Breuil C."/>
        </authorList>
    </citation>
    <scope>NUCLEOTIDE SEQUENCE [LARGE SCALE GENOMIC DNA]</scope>
    <source>
        <strain evidence="10">kw1407 / UAMH 11150</strain>
    </source>
</reference>
<organism evidence="10">
    <name type="scientific">Grosmannia clavigera (strain kw1407 / UAMH 11150)</name>
    <name type="common">Blue stain fungus</name>
    <name type="synonym">Graphiocladiella clavigera</name>
    <dbReference type="NCBI Taxonomy" id="655863"/>
    <lineage>
        <taxon>Eukaryota</taxon>
        <taxon>Fungi</taxon>
        <taxon>Dikarya</taxon>
        <taxon>Ascomycota</taxon>
        <taxon>Pezizomycotina</taxon>
        <taxon>Sordariomycetes</taxon>
        <taxon>Sordariomycetidae</taxon>
        <taxon>Ophiostomatales</taxon>
        <taxon>Ophiostomataceae</taxon>
        <taxon>Leptographium</taxon>
    </lineage>
</organism>
<dbReference type="GO" id="GO:0005789">
    <property type="term" value="C:endoplasmic reticulum membrane"/>
    <property type="evidence" value="ECO:0007669"/>
    <property type="project" value="UniProtKB-SubCell"/>
</dbReference>
<dbReference type="OrthoDB" id="19981at2759"/>
<keyword evidence="4 7" id="KW-1133">Transmembrane helix</keyword>
<dbReference type="AlphaFoldDB" id="F0X8Z6"/>
<keyword evidence="3" id="KW-0256">Endoplasmic reticulum</keyword>
<feature type="region of interest" description="Disordered" evidence="6">
    <location>
        <begin position="300"/>
        <end position="531"/>
    </location>
</feature>
<dbReference type="STRING" id="655863.F0X8Z6"/>
<dbReference type="GeneID" id="25976379"/>
<evidence type="ECO:0000313" key="10">
    <source>
        <dbReference type="Proteomes" id="UP000007796"/>
    </source>
</evidence>
<dbReference type="Proteomes" id="UP000007796">
    <property type="component" value="Unassembled WGS sequence"/>
</dbReference>
<feature type="domain" description="N-acetyltransferase ESCO zinc-finger" evidence="8">
    <location>
        <begin position="568"/>
        <end position="606"/>
    </location>
</feature>
<feature type="compositionally biased region" description="Polar residues" evidence="6">
    <location>
        <begin position="310"/>
        <end position="321"/>
    </location>
</feature>
<evidence type="ECO:0000256" key="2">
    <source>
        <dbReference type="ARBA" id="ARBA00022692"/>
    </source>
</evidence>
<keyword evidence="5 7" id="KW-0472">Membrane</keyword>
<dbReference type="eggNOG" id="ENOG502RXKD">
    <property type="taxonomic scope" value="Eukaryota"/>
</dbReference>
<dbReference type="InParanoid" id="F0X8Z6"/>
<comment type="subcellular location">
    <subcellularLocation>
        <location evidence="1">Endoplasmic reticulum membrane</location>
        <topology evidence="1">Multi-pass membrane protein</topology>
    </subcellularLocation>
</comment>
<feature type="compositionally biased region" description="Low complexity" evidence="6">
    <location>
        <begin position="322"/>
        <end position="342"/>
    </location>
</feature>
<dbReference type="InterPro" id="IPR021013">
    <property type="entry name" value="ATPase_Vma12"/>
</dbReference>
<feature type="compositionally biased region" description="Low complexity" evidence="6">
    <location>
        <begin position="429"/>
        <end position="442"/>
    </location>
</feature>
<protein>
    <recommendedName>
        <fullName evidence="8">N-acetyltransferase ESCO zinc-finger domain-containing protein</fullName>
    </recommendedName>
</protein>
<dbReference type="EMBL" id="GL629735">
    <property type="protein sequence ID" value="EFX05226.1"/>
    <property type="molecule type" value="Genomic_DNA"/>
</dbReference>
<keyword evidence="2 7" id="KW-0812">Transmembrane</keyword>
<evidence type="ECO:0000256" key="4">
    <source>
        <dbReference type="ARBA" id="ARBA00022989"/>
    </source>
</evidence>
<evidence type="ECO:0000256" key="7">
    <source>
        <dbReference type="SAM" id="Phobius"/>
    </source>
</evidence>
<feature type="region of interest" description="Disordered" evidence="6">
    <location>
        <begin position="1"/>
        <end position="31"/>
    </location>
</feature>
<dbReference type="PANTHER" id="PTHR31394:SF1">
    <property type="entry name" value="TRANSMEMBRANE PROTEIN 199"/>
    <property type="match status" value="1"/>
</dbReference>
<evidence type="ECO:0000256" key="5">
    <source>
        <dbReference type="ARBA" id="ARBA00023136"/>
    </source>
</evidence>
<feature type="transmembrane region" description="Helical" evidence="7">
    <location>
        <begin position="171"/>
        <end position="193"/>
    </location>
</feature>
<dbReference type="RefSeq" id="XP_014174708.1">
    <property type="nucleotide sequence ID" value="XM_014319233.1"/>
</dbReference>
<dbReference type="Pfam" id="PF11712">
    <property type="entry name" value="Vma12"/>
    <property type="match status" value="1"/>
</dbReference>
<keyword evidence="10" id="KW-1185">Reference proteome</keyword>
<dbReference type="HOGENOM" id="CLU_545181_0_0_1"/>
<gene>
    <name evidence="9" type="ORF">CMQ_3295</name>
</gene>
<feature type="compositionally biased region" description="Polar residues" evidence="6">
    <location>
        <begin position="452"/>
        <end position="461"/>
    </location>
</feature>
<sequence>MTNSMVRGLERIHAWRQKNSDDSENDGNESEAAAIAIATASSSEPSLDAPAVGKPISHGQVVDLWEILKRNESTDEATDAAAAPTTLEALLVGAKVYVPPPSPKPEPSDEYKALMARLRHDEEARAYERMVNPPEYHAANEAFARVNRPVYSADAGDDEVTLNDVHRQVMLILNFVLTMGGVAYTLWVLARWWPTPSRLFLSMGGSVLVGLAEYGLYAGYVWHLSEAKSKDEKEKEMETKQVLRTWLVGAAGVEEKTADTASALPFDSKLSSGAATASTGMAGDELGKSDLTLYRHAAEPSATMGLMTPDTPSSRSPTNPKTMAASAASSPSSSPTPTTPSTDIPPPRRRTIRTYGKKRPLADSADEDGRHPAPSVRTANAASDSAETVKPTSSKVPSPPSTTASDGSSKKHKRSGILRYFQPAPLPRSCTHTTSSSSSQCSAGESDRSAAPESTSQTAAVTGTPPPSPPRSPPTARPRQKRRLNIRPDIPDVSEKKAESDTKTARPEEDAKGDGQDRQSQTGSGTTASSVRMRARMRARMLGMCGLVDQEQQASARKKTPTPAASTQTTLSLTIGGDAMKECTECNILYNPLHEKDAKFHARYHASLRRKRARQEAAAAARTN</sequence>
<proteinExistence type="predicted"/>
<dbReference type="GO" id="GO:0070072">
    <property type="term" value="P:vacuolar proton-transporting V-type ATPase complex assembly"/>
    <property type="evidence" value="ECO:0007669"/>
    <property type="project" value="InterPro"/>
</dbReference>
<feature type="compositionally biased region" description="Low complexity" evidence="6">
    <location>
        <begin position="519"/>
        <end position="531"/>
    </location>
</feature>
<feature type="compositionally biased region" description="Pro residues" evidence="6">
    <location>
        <begin position="464"/>
        <end position="476"/>
    </location>
</feature>
<dbReference type="PANTHER" id="PTHR31394">
    <property type="entry name" value="TRANSMEMBRANE PROTEIN 199"/>
    <property type="match status" value="1"/>
</dbReference>
<evidence type="ECO:0000256" key="1">
    <source>
        <dbReference type="ARBA" id="ARBA00004477"/>
    </source>
</evidence>
<evidence type="ECO:0000256" key="3">
    <source>
        <dbReference type="ARBA" id="ARBA00022824"/>
    </source>
</evidence>
<feature type="compositionally biased region" description="Basic and acidic residues" evidence="6">
    <location>
        <begin position="489"/>
        <end position="517"/>
    </location>
</feature>
<feature type="compositionally biased region" description="Polar residues" evidence="6">
    <location>
        <begin position="377"/>
        <end position="386"/>
    </location>
</feature>
<evidence type="ECO:0000313" key="9">
    <source>
        <dbReference type="EMBL" id="EFX05226.1"/>
    </source>
</evidence>
<accession>F0X8Z6</accession>